<keyword evidence="4" id="KW-1185">Reference proteome</keyword>
<evidence type="ECO:0000313" key="4">
    <source>
        <dbReference type="Proteomes" id="UP000252893"/>
    </source>
</evidence>
<dbReference type="InterPro" id="IPR043129">
    <property type="entry name" value="ATPase_NBD"/>
</dbReference>
<dbReference type="Pfam" id="PF00480">
    <property type="entry name" value="ROK"/>
    <property type="match status" value="1"/>
</dbReference>
<name>A0A366E0D5_9HYPH</name>
<dbReference type="Gene3D" id="3.30.420.40">
    <property type="match status" value="2"/>
</dbReference>
<accession>A0A366E0D5</accession>
<dbReference type="InterPro" id="IPR036388">
    <property type="entry name" value="WH-like_DNA-bd_sf"/>
</dbReference>
<keyword evidence="3" id="KW-0418">Kinase</keyword>
<dbReference type="PANTHER" id="PTHR18964:SF149">
    <property type="entry name" value="BIFUNCTIONAL UDP-N-ACETYLGLUCOSAMINE 2-EPIMERASE_N-ACETYLMANNOSAMINE KINASE"/>
    <property type="match status" value="1"/>
</dbReference>
<dbReference type="EMBL" id="QNRH01000003">
    <property type="protein sequence ID" value="RBO95773.1"/>
    <property type="molecule type" value="Genomic_DNA"/>
</dbReference>
<sequence length="378" mass="39903">MFSSSQRQILRAISESGPLSRSALMSILGVSKGAMSGLVRDLIDRGILQETVPVYGSGRPSLLLDIHPNCALTLGVSLMQDPAPVVLTDLGGTIIAQATIPLSRDPATIATSIAKAVAQLLASNLEAKERLAGIGIALSGFVDETQSHCIQSTLLGWQNVPLAEMVAAHVEVPVYIENDAKAVAVSEKLFGETREVTNFSLVSFGDGIGCAHFIDGQLYRGNHGGAGEIAHLTIEPGGLPCRCGKRGCLDTVSSMHAIREAARAEGMVCEQLDDIEVQAATGNSTAIRILHRAGSALGLAIAHIIQLNDPGQILVTHDEHAFDGLFGTVMRQAIESNVLPQQAVQTNIRTLRVDHNVWARGAAAIAAHRFLVNPAGPY</sequence>
<protein>
    <submittedName>
        <fullName evidence="3">Putative NBD/HSP70 family sugar kinase</fullName>
    </submittedName>
</protein>
<dbReference type="Proteomes" id="UP000252893">
    <property type="component" value="Unassembled WGS sequence"/>
</dbReference>
<dbReference type="CDD" id="cd24073">
    <property type="entry name" value="ASKHA_ATPase_ROK_CYANR"/>
    <property type="match status" value="1"/>
</dbReference>
<comment type="similarity">
    <text evidence="1">Belongs to the ROK (NagC/XylR) family.</text>
</comment>
<dbReference type="PANTHER" id="PTHR18964">
    <property type="entry name" value="ROK (REPRESSOR, ORF, KINASE) FAMILY"/>
    <property type="match status" value="1"/>
</dbReference>
<reference evidence="3 4" key="1">
    <citation type="submission" date="2018-06" db="EMBL/GenBank/DDBJ databases">
        <title>Genomic Encyclopedia of Type Strains, Phase IV (KMG-IV): sequencing the most valuable type-strain genomes for metagenomic binning, comparative biology and taxonomic classification.</title>
        <authorList>
            <person name="Goeker M."/>
        </authorList>
    </citation>
    <scope>NUCLEOTIDE SEQUENCE [LARGE SCALE GENOMIC DNA]</scope>
    <source>
        <strain evidence="3 4">DSM 25619</strain>
    </source>
</reference>
<dbReference type="InterPro" id="IPR000835">
    <property type="entry name" value="HTH_MarR-typ"/>
</dbReference>
<dbReference type="OrthoDB" id="9810372at2"/>
<dbReference type="SUPFAM" id="SSF46785">
    <property type="entry name" value="Winged helix' DNA-binding domain"/>
    <property type="match status" value="1"/>
</dbReference>
<evidence type="ECO:0000259" key="2">
    <source>
        <dbReference type="Pfam" id="PF12802"/>
    </source>
</evidence>
<dbReference type="SUPFAM" id="SSF53067">
    <property type="entry name" value="Actin-like ATPase domain"/>
    <property type="match status" value="1"/>
</dbReference>
<dbReference type="GO" id="GO:0003700">
    <property type="term" value="F:DNA-binding transcription factor activity"/>
    <property type="evidence" value="ECO:0007669"/>
    <property type="project" value="InterPro"/>
</dbReference>
<dbReference type="InterPro" id="IPR000600">
    <property type="entry name" value="ROK"/>
</dbReference>
<dbReference type="InterPro" id="IPR036390">
    <property type="entry name" value="WH_DNA-bd_sf"/>
</dbReference>
<dbReference type="Gene3D" id="1.10.10.10">
    <property type="entry name" value="Winged helix-like DNA-binding domain superfamily/Winged helix DNA-binding domain"/>
    <property type="match status" value="1"/>
</dbReference>
<dbReference type="GO" id="GO:0016301">
    <property type="term" value="F:kinase activity"/>
    <property type="evidence" value="ECO:0007669"/>
    <property type="project" value="UniProtKB-KW"/>
</dbReference>
<gene>
    <name evidence="3" type="ORF">DFR47_103337</name>
</gene>
<comment type="caution">
    <text evidence="3">The sequence shown here is derived from an EMBL/GenBank/DDBJ whole genome shotgun (WGS) entry which is preliminary data.</text>
</comment>
<dbReference type="RefSeq" id="WP_113944295.1">
    <property type="nucleotide sequence ID" value="NZ_JBHEEG010000004.1"/>
</dbReference>
<evidence type="ECO:0000313" key="3">
    <source>
        <dbReference type="EMBL" id="RBO95773.1"/>
    </source>
</evidence>
<keyword evidence="3" id="KW-0808">Transferase</keyword>
<feature type="domain" description="HTH marR-type" evidence="2">
    <location>
        <begin position="5"/>
        <end position="50"/>
    </location>
</feature>
<dbReference type="Pfam" id="PF12802">
    <property type="entry name" value="MarR_2"/>
    <property type="match status" value="1"/>
</dbReference>
<organism evidence="3 4">
    <name type="scientific">Pseudochrobactrum asaccharolyticum</name>
    <dbReference type="NCBI Taxonomy" id="354351"/>
    <lineage>
        <taxon>Bacteria</taxon>
        <taxon>Pseudomonadati</taxon>
        <taxon>Pseudomonadota</taxon>
        <taxon>Alphaproteobacteria</taxon>
        <taxon>Hyphomicrobiales</taxon>
        <taxon>Brucellaceae</taxon>
        <taxon>Pseudochrobactrum</taxon>
    </lineage>
</organism>
<dbReference type="AlphaFoldDB" id="A0A366E0D5"/>
<proteinExistence type="inferred from homology"/>
<evidence type="ECO:0000256" key="1">
    <source>
        <dbReference type="ARBA" id="ARBA00006479"/>
    </source>
</evidence>